<comment type="caution">
    <text evidence="1">The sequence shown here is derived from an EMBL/GenBank/DDBJ whole genome shotgun (WGS) entry which is preliminary data.</text>
</comment>
<dbReference type="EMBL" id="BSXW01000226">
    <property type="protein sequence ID" value="GMF15555.1"/>
    <property type="molecule type" value="Genomic_DNA"/>
</dbReference>
<dbReference type="OrthoDB" id="102401at2759"/>
<dbReference type="Proteomes" id="UP001165083">
    <property type="component" value="Unassembled WGS sequence"/>
</dbReference>
<sequence length="118" mass="13725">MDVASGEVECIRRSDKEHEAINILSHDNHALYIKNIDMLQSKYQCAKCEMIFVSSVKLRDHAKNQCERINIETFPTKPSIYRSPQNAIRSLLTKYSIKDADHYIDHFIVMTLRPSLSR</sequence>
<organism evidence="1 2">
    <name type="scientific">Phytophthora lilii</name>
    <dbReference type="NCBI Taxonomy" id="2077276"/>
    <lineage>
        <taxon>Eukaryota</taxon>
        <taxon>Sar</taxon>
        <taxon>Stramenopiles</taxon>
        <taxon>Oomycota</taxon>
        <taxon>Peronosporomycetes</taxon>
        <taxon>Peronosporales</taxon>
        <taxon>Peronosporaceae</taxon>
        <taxon>Phytophthora</taxon>
    </lineage>
</organism>
<reference evidence="1" key="1">
    <citation type="submission" date="2023-04" db="EMBL/GenBank/DDBJ databases">
        <title>Phytophthora lilii NBRC 32176.</title>
        <authorList>
            <person name="Ichikawa N."/>
            <person name="Sato H."/>
            <person name="Tonouchi N."/>
        </authorList>
    </citation>
    <scope>NUCLEOTIDE SEQUENCE</scope>
    <source>
        <strain evidence="1">NBRC 32176</strain>
    </source>
</reference>
<keyword evidence="2" id="KW-1185">Reference proteome</keyword>
<protein>
    <submittedName>
        <fullName evidence="1">Unnamed protein product</fullName>
    </submittedName>
</protein>
<proteinExistence type="predicted"/>
<evidence type="ECO:0000313" key="2">
    <source>
        <dbReference type="Proteomes" id="UP001165083"/>
    </source>
</evidence>
<accession>A0A9W6WTG1</accession>
<name>A0A9W6WTG1_9STRA</name>
<evidence type="ECO:0000313" key="1">
    <source>
        <dbReference type="EMBL" id="GMF15555.1"/>
    </source>
</evidence>
<dbReference type="AlphaFoldDB" id="A0A9W6WTG1"/>
<gene>
    <name evidence="1" type="ORF">Plil01_000537100</name>
</gene>